<dbReference type="InterPro" id="IPR033131">
    <property type="entry name" value="Pectinesterase_Asp_AS"/>
</dbReference>
<dbReference type="InterPro" id="IPR006311">
    <property type="entry name" value="TAT_signal"/>
</dbReference>
<evidence type="ECO:0000256" key="1">
    <source>
        <dbReference type="ARBA" id="ARBA00008891"/>
    </source>
</evidence>
<keyword evidence="2" id="KW-0378">Hydrolase</keyword>
<dbReference type="PROSITE" id="PS00503">
    <property type="entry name" value="PECTINESTERASE_2"/>
    <property type="match status" value="1"/>
</dbReference>
<dbReference type="Pfam" id="PF01095">
    <property type="entry name" value="Pectinesterase"/>
    <property type="match status" value="1"/>
</dbReference>
<evidence type="ECO:0000313" key="8">
    <source>
        <dbReference type="EMBL" id="GHI67809.1"/>
    </source>
</evidence>
<dbReference type="SUPFAM" id="SSF51126">
    <property type="entry name" value="Pectin lyase-like"/>
    <property type="match status" value="2"/>
</dbReference>
<comment type="caution">
    <text evidence="8">The sequence shown here is derived from an EMBL/GenBank/DDBJ whole genome shotgun (WGS) entry which is preliminary data.</text>
</comment>
<dbReference type="InterPro" id="IPR012334">
    <property type="entry name" value="Pectin_lyas_fold"/>
</dbReference>
<dbReference type="InterPro" id="IPR011050">
    <property type="entry name" value="Pectin_lyase_fold/virulence"/>
</dbReference>
<dbReference type="RefSeq" id="WP_189748283.1">
    <property type="nucleotide sequence ID" value="NZ_BMRL01000040.1"/>
</dbReference>
<feature type="active site" evidence="5">
    <location>
        <position position="630"/>
    </location>
</feature>
<evidence type="ECO:0000313" key="9">
    <source>
        <dbReference type="Proteomes" id="UP000613974"/>
    </source>
</evidence>
<reference evidence="9" key="1">
    <citation type="submission" date="2023-07" db="EMBL/GenBank/DDBJ databases">
        <title>Whole genome shotgun sequence of Streptomyces nojiriensis NBRC 13794.</title>
        <authorList>
            <person name="Komaki H."/>
            <person name="Tamura T."/>
        </authorList>
    </citation>
    <scope>NUCLEOTIDE SEQUENCE [LARGE SCALE GENOMIC DNA]</scope>
    <source>
        <strain evidence="9">NBRC 13794</strain>
    </source>
</reference>
<name>A0ABQ3SI49_9ACTN</name>
<evidence type="ECO:0000256" key="6">
    <source>
        <dbReference type="RuleBase" id="RU361173"/>
    </source>
</evidence>
<comment type="similarity">
    <text evidence="6">Belongs to the polysaccharide lyase 1 family.</text>
</comment>
<keyword evidence="6" id="KW-0624">Polysaccharide degradation</keyword>
<proteinExistence type="inferred from homology"/>
<keyword evidence="6" id="KW-0119">Carbohydrate metabolism</keyword>
<evidence type="ECO:0000256" key="4">
    <source>
        <dbReference type="ARBA" id="ARBA00023239"/>
    </source>
</evidence>
<comment type="subcellular location">
    <subcellularLocation>
        <location evidence="6">Secreted</location>
    </subcellularLocation>
</comment>
<evidence type="ECO:0000256" key="5">
    <source>
        <dbReference type="PROSITE-ProRule" id="PRU10040"/>
    </source>
</evidence>
<dbReference type="InterPro" id="IPR002022">
    <property type="entry name" value="Pec_lyase"/>
</dbReference>
<dbReference type="PANTHER" id="PTHR31321:SF57">
    <property type="entry name" value="PECTINESTERASE 53-RELATED"/>
    <property type="match status" value="1"/>
</dbReference>
<dbReference type="PROSITE" id="PS51318">
    <property type="entry name" value="TAT"/>
    <property type="match status" value="1"/>
</dbReference>
<dbReference type="Gene3D" id="2.160.20.10">
    <property type="entry name" value="Single-stranded right-handed beta-helix, Pectin lyase-like"/>
    <property type="match status" value="2"/>
</dbReference>
<sequence length="779" mass="80628">MSASPHRRPTGRRRLALTGAATLVAAGLGAVPLVVKADAVAPSDLAHGVLPARDGWAASGSGTTGGRAADAAHVFTVSTRAELVRALAAGPAGAPRIVRVKGLIDAGTDDSGKPQSCADHAAGTGYSLDSYLKAYDPAVWGRAKVPSGAQEDARRAAQARQAARMVFTVPARTTVIGVPGTGAGITGGSLVVKNADNVIIRNLSLTDVRDCFPQWDPTDGSTGNWNSAYDAVSLRGATHVWVDHNSFSDDPHPDSANPVRFGREYQVHDGALDITNASDLVTVGYNTFSNHDKTMLIGSSDKDTKLRVTLHHNVFRGIVQRAPLARVGQIHLYDNYYDTTASEGYAHSYSVNSRAGAQVVAENNYWKLSSDRKTSQLLSGDGTGAIAGSGNLVGGAPVDLVAAHNSADPGKKIKTTVDWRPTLTAGLEPAAGLPAKLAAKAGAGVLTETGAKAAPAPSGPVGGRTLTVAADGSAAHRSVQAAVDAATAGDTVLVSRGPYRETVNVPASKHGLTLKGATGNAEDVVITYDNASGTPKPGGGTYGTAGSATATFSANDITVTGVTVENTWERSAHPDVRDTQAVAVNASGDRQKYLDSRFIGHQDTVLNWAPAATGQYRQYFRHCFIAGDVDFVFGNATAVYDHVNITLRDRGAAAGGPAGYLAAPNTDAAKPYGILITDSTISSPARPGTYYLGRPWHPGASAVGQLVIRNTSLPAAVKTEGPWTDMGGFSWKSARFAEYANTGPGAGTGANRPQLGPDRAAAHTARAYLAGTDDWNPTH</sequence>
<keyword evidence="9" id="KW-1185">Reference proteome</keyword>
<keyword evidence="6" id="KW-0964">Secreted</keyword>
<evidence type="ECO:0000256" key="3">
    <source>
        <dbReference type="ARBA" id="ARBA00023085"/>
    </source>
</evidence>
<organism evidence="8 9">
    <name type="scientific">Streptomyces nojiriensis</name>
    <dbReference type="NCBI Taxonomy" id="66374"/>
    <lineage>
        <taxon>Bacteria</taxon>
        <taxon>Bacillati</taxon>
        <taxon>Actinomycetota</taxon>
        <taxon>Actinomycetes</taxon>
        <taxon>Kitasatosporales</taxon>
        <taxon>Streptomycetaceae</taxon>
        <taxon>Streptomyces</taxon>
    </lineage>
</organism>
<comment type="similarity">
    <text evidence="1">Belongs to the pectinesterase family.</text>
</comment>
<protein>
    <recommendedName>
        <fullName evidence="7">Pectate lyase domain-containing protein</fullName>
    </recommendedName>
</protein>
<evidence type="ECO:0000256" key="2">
    <source>
        <dbReference type="ARBA" id="ARBA00022801"/>
    </source>
</evidence>
<keyword evidence="4 6" id="KW-0456">Lyase</keyword>
<dbReference type="PANTHER" id="PTHR31321">
    <property type="entry name" value="ACYL-COA THIOESTER HYDROLASE YBHC-RELATED"/>
    <property type="match status" value="1"/>
</dbReference>
<dbReference type="Pfam" id="PF00544">
    <property type="entry name" value="Pectate_lyase_4"/>
    <property type="match status" value="1"/>
</dbReference>
<dbReference type="EMBL" id="BNEC01000003">
    <property type="protein sequence ID" value="GHI67809.1"/>
    <property type="molecule type" value="Genomic_DNA"/>
</dbReference>
<keyword evidence="3" id="KW-0063">Aspartyl esterase</keyword>
<dbReference type="SMART" id="SM00656">
    <property type="entry name" value="Amb_all"/>
    <property type="match status" value="1"/>
</dbReference>
<accession>A0ABQ3SI49</accession>
<feature type="domain" description="Pectate lyase" evidence="7">
    <location>
        <begin position="134"/>
        <end position="372"/>
    </location>
</feature>
<gene>
    <name evidence="8" type="ORF">Snoj_17270</name>
</gene>
<dbReference type="InterPro" id="IPR000070">
    <property type="entry name" value="Pectinesterase_cat"/>
</dbReference>
<dbReference type="Proteomes" id="UP000613974">
    <property type="component" value="Unassembled WGS sequence"/>
</dbReference>
<evidence type="ECO:0000259" key="7">
    <source>
        <dbReference type="SMART" id="SM00656"/>
    </source>
</evidence>